<feature type="compositionally biased region" description="Basic and acidic residues" evidence="8">
    <location>
        <begin position="757"/>
        <end position="767"/>
    </location>
</feature>
<dbReference type="Pfam" id="PF14529">
    <property type="entry name" value="Exo_endo_phos_2"/>
    <property type="match status" value="1"/>
</dbReference>
<dbReference type="InterPro" id="IPR002156">
    <property type="entry name" value="RNaseH_domain"/>
</dbReference>
<evidence type="ECO:0000256" key="4">
    <source>
        <dbReference type="ARBA" id="ARBA00022722"/>
    </source>
</evidence>
<keyword evidence="6" id="KW-0255">Endonuclease</keyword>
<comment type="catalytic activity">
    <reaction evidence="1">
        <text>Endonucleolytic cleavage to 5'-phosphomonoester.</text>
        <dbReference type="EC" id="3.1.26.4"/>
    </reaction>
</comment>
<dbReference type="Gene3D" id="3.30.420.10">
    <property type="entry name" value="Ribonuclease H-like superfamily/Ribonuclease H"/>
    <property type="match status" value="1"/>
</dbReference>
<comment type="caution">
    <text evidence="10">The sequence shown here is derived from an EMBL/GenBank/DDBJ whole genome shotgun (WGS) entry which is preliminary data.</text>
</comment>
<dbReference type="EMBL" id="BGPR01040984">
    <property type="protein sequence ID" value="GBO17201.1"/>
    <property type="molecule type" value="Genomic_DNA"/>
</dbReference>
<name>A0A4Y2UY86_ARAVE</name>
<dbReference type="InterPro" id="IPR036397">
    <property type="entry name" value="RNaseH_sf"/>
</dbReference>
<evidence type="ECO:0000313" key="10">
    <source>
        <dbReference type="EMBL" id="GBO17201.1"/>
    </source>
</evidence>
<dbReference type="PANTHER" id="PTHR10642">
    <property type="entry name" value="RIBONUCLEASE H1"/>
    <property type="match status" value="1"/>
</dbReference>
<evidence type="ECO:0000313" key="11">
    <source>
        <dbReference type="Proteomes" id="UP000499080"/>
    </source>
</evidence>
<dbReference type="AlphaFoldDB" id="A0A4Y2UY86"/>
<dbReference type="Pfam" id="PF00078">
    <property type="entry name" value="RVT_1"/>
    <property type="match status" value="1"/>
</dbReference>
<organism evidence="10 11">
    <name type="scientific">Araneus ventricosus</name>
    <name type="common">Orbweaver spider</name>
    <name type="synonym">Epeira ventricosa</name>
    <dbReference type="NCBI Taxonomy" id="182803"/>
    <lineage>
        <taxon>Eukaryota</taxon>
        <taxon>Metazoa</taxon>
        <taxon>Ecdysozoa</taxon>
        <taxon>Arthropoda</taxon>
        <taxon>Chelicerata</taxon>
        <taxon>Arachnida</taxon>
        <taxon>Araneae</taxon>
        <taxon>Araneomorphae</taxon>
        <taxon>Entelegynae</taxon>
        <taxon>Araneoidea</taxon>
        <taxon>Araneidae</taxon>
        <taxon>Araneus</taxon>
    </lineage>
</organism>
<sequence>MNKTAAVLQLEEVINTISTQKYIISGDINMRNELWGPVISDHRAQDNSGPFVDFILKHNLDIHNNPTSEPTFEGPRGSSWIDVTVSTSNLSAIIQDWRVYKYSSSDHNFIHFKLLLSKSSNPRLKKFLHKRQLRNLIAAINRSFPSLENHIQQLQNRDEIESLIEEITKLIQKACSSASTNNTRKNAPWWDSELDIQRKKTRALRARFQRCKVPAERLKRREIFKREEAKYKWLLKSKARASFEELCDRITKNNPFELPYKLAANKTKKQLTLHSVNKNGVKTKDLKTTVEVIVQTFLKTSKQMKITGTKKLGSWWTKSQSTASIKTLLFQKLRKLLKSCLRKKLQKGKSFSNITNQAGRLPLPQGSCSGPLLWNLVADSIFEIPLPEKCYLQAFADDLILIAGGVTKTQIESKCNDVMIKLQKWGKKHKLSFNSTKTTIMPITFGGRLSHSDPPTVYLDGQVINVVHTMRYLGILWDSFLTFTEHFKIIRKKVDILTCQLNSVAHRFYSKRLNLFRRIYIAAIEPYILFGHGAWGHRLNLLQIRQSLNSIQRRPLKITGAFRTAPSESLPVIAGLLPLDLKAIEVHSIFLVNSCREETKIGATNFLPIEYEEKVNITNIHPTNRISIPFTIQEPKTEPLAIFTDGSGIDDKIGVAFVAYYHGVEIHTHMARLPEYCSVFQAEVLGIKMALDYCANIQHIKDIHIYSDSRAALQSLADPINHNSIVQKTKKAFLKSRENLNIKMHWIKAHIGHQGNERADQLAKEATQRPSPDLTIPKPTSSLKRDIRTGLIEQCNDRWFMSTNGRQTYKYIPLAGMKRITEIPQVVHFLTNHGRFQHYFFRFGLSTTQNCSCGEIGYADHYILHCPLNSVLGGKLVFNVDNPPSILETKSNQFIIKQIIDRVDSSIRRI</sequence>
<dbReference type="InterPro" id="IPR012337">
    <property type="entry name" value="RNaseH-like_sf"/>
</dbReference>
<protein>
    <recommendedName>
        <fullName evidence="3">ribonuclease H</fullName>
        <ecNumber evidence="3">3.1.26.4</ecNumber>
    </recommendedName>
</protein>
<dbReference type="PROSITE" id="PS50879">
    <property type="entry name" value="RNASE_H_1"/>
    <property type="match status" value="1"/>
</dbReference>
<evidence type="ECO:0000256" key="8">
    <source>
        <dbReference type="SAM" id="MobiDB-lite"/>
    </source>
</evidence>
<keyword evidence="5" id="KW-0479">Metal-binding</keyword>
<dbReference type="Proteomes" id="UP000499080">
    <property type="component" value="Unassembled WGS sequence"/>
</dbReference>
<evidence type="ECO:0000256" key="2">
    <source>
        <dbReference type="ARBA" id="ARBA00005300"/>
    </source>
</evidence>
<dbReference type="EC" id="3.1.26.4" evidence="3"/>
<dbReference type="GO" id="GO:0004523">
    <property type="term" value="F:RNA-DNA hybrid ribonuclease activity"/>
    <property type="evidence" value="ECO:0007669"/>
    <property type="project" value="UniProtKB-EC"/>
</dbReference>
<gene>
    <name evidence="10" type="primary">R1A1-elementORF2_410</name>
    <name evidence="10" type="ORF">AVEN_198959_1</name>
</gene>
<reference evidence="10 11" key="1">
    <citation type="journal article" date="2019" name="Sci. Rep.">
        <title>Orb-weaving spider Araneus ventricosus genome elucidates the spidroin gene catalogue.</title>
        <authorList>
            <person name="Kono N."/>
            <person name="Nakamura H."/>
            <person name="Ohtoshi R."/>
            <person name="Moran D.A.P."/>
            <person name="Shinohara A."/>
            <person name="Yoshida Y."/>
            <person name="Fujiwara M."/>
            <person name="Mori M."/>
            <person name="Tomita M."/>
            <person name="Arakawa K."/>
        </authorList>
    </citation>
    <scope>NUCLEOTIDE SEQUENCE [LARGE SCALE GENOMIC DNA]</scope>
</reference>
<dbReference type="SUPFAM" id="SSF53098">
    <property type="entry name" value="Ribonuclease H-like"/>
    <property type="match status" value="1"/>
</dbReference>
<evidence type="ECO:0000259" key="9">
    <source>
        <dbReference type="PROSITE" id="PS50879"/>
    </source>
</evidence>
<dbReference type="PANTHER" id="PTHR10642:SF26">
    <property type="entry name" value="RIBONUCLEASE H1"/>
    <property type="match status" value="1"/>
</dbReference>
<keyword evidence="11" id="KW-1185">Reference proteome</keyword>
<dbReference type="OrthoDB" id="6422873at2759"/>
<comment type="similarity">
    <text evidence="2">Belongs to the RNase H family.</text>
</comment>
<dbReference type="Pfam" id="PF00075">
    <property type="entry name" value="RNase_H"/>
    <property type="match status" value="1"/>
</dbReference>
<feature type="domain" description="RNase H type-1" evidence="9">
    <location>
        <begin position="636"/>
        <end position="768"/>
    </location>
</feature>
<keyword evidence="7" id="KW-0378">Hydrolase</keyword>
<keyword evidence="4" id="KW-0540">Nuclease</keyword>
<accession>A0A4Y2UY86</accession>
<dbReference type="SUPFAM" id="SSF56219">
    <property type="entry name" value="DNase I-like"/>
    <property type="match status" value="1"/>
</dbReference>
<dbReference type="Gene3D" id="3.60.10.10">
    <property type="entry name" value="Endonuclease/exonuclease/phosphatase"/>
    <property type="match status" value="1"/>
</dbReference>
<evidence type="ECO:0000256" key="3">
    <source>
        <dbReference type="ARBA" id="ARBA00012180"/>
    </source>
</evidence>
<evidence type="ECO:0000256" key="7">
    <source>
        <dbReference type="ARBA" id="ARBA00022801"/>
    </source>
</evidence>
<proteinExistence type="inferred from homology"/>
<evidence type="ECO:0000256" key="1">
    <source>
        <dbReference type="ARBA" id="ARBA00000077"/>
    </source>
</evidence>
<dbReference type="GO" id="GO:0046872">
    <property type="term" value="F:metal ion binding"/>
    <property type="evidence" value="ECO:0007669"/>
    <property type="project" value="UniProtKB-KW"/>
</dbReference>
<dbReference type="CDD" id="cd09276">
    <property type="entry name" value="Rnase_HI_RT_non_LTR"/>
    <property type="match status" value="1"/>
</dbReference>
<dbReference type="InterPro" id="IPR050092">
    <property type="entry name" value="RNase_H"/>
</dbReference>
<evidence type="ECO:0000256" key="5">
    <source>
        <dbReference type="ARBA" id="ARBA00022723"/>
    </source>
</evidence>
<evidence type="ECO:0000256" key="6">
    <source>
        <dbReference type="ARBA" id="ARBA00022759"/>
    </source>
</evidence>
<dbReference type="InterPro" id="IPR005135">
    <property type="entry name" value="Endo/exonuclease/phosphatase"/>
</dbReference>
<dbReference type="InterPro" id="IPR000477">
    <property type="entry name" value="RT_dom"/>
</dbReference>
<feature type="region of interest" description="Disordered" evidence="8">
    <location>
        <begin position="757"/>
        <end position="781"/>
    </location>
</feature>
<dbReference type="GO" id="GO:0003676">
    <property type="term" value="F:nucleic acid binding"/>
    <property type="evidence" value="ECO:0007669"/>
    <property type="project" value="InterPro"/>
</dbReference>
<dbReference type="GO" id="GO:0043137">
    <property type="term" value="P:DNA replication, removal of RNA primer"/>
    <property type="evidence" value="ECO:0007669"/>
    <property type="project" value="TreeGrafter"/>
</dbReference>
<dbReference type="InterPro" id="IPR036691">
    <property type="entry name" value="Endo/exonu/phosph_ase_sf"/>
</dbReference>